<gene>
    <name evidence="2" type="ORF">EJ05DRAFT_525738</name>
</gene>
<feature type="region of interest" description="Disordered" evidence="1">
    <location>
        <begin position="132"/>
        <end position="157"/>
    </location>
</feature>
<proteinExistence type="predicted"/>
<name>A0A6A6WF06_9PEZI</name>
<dbReference type="OrthoDB" id="3946065at2759"/>
<feature type="non-terminal residue" evidence="2">
    <location>
        <position position="1"/>
    </location>
</feature>
<dbReference type="GeneID" id="54489905"/>
<protein>
    <submittedName>
        <fullName evidence="2">Uncharacterized protein</fullName>
    </submittedName>
</protein>
<accession>A0A6A6WF06</accession>
<evidence type="ECO:0000313" key="3">
    <source>
        <dbReference type="Proteomes" id="UP000799437"/>
    </source>
</evidence>
<feature type="region of interest" description="Disordered" evidence="1">
    <location>
        <begin position="7"/>
        <end position="26"/>
    </location>
</feature>
<keyword evidence="3" id="KW-1185">Reference proteome</keyword>
<dbReference type="Proteomes" id="UP000799437">
    <property type="component" value="Unassembled WGS sequence"/>
</dbReference>
<organism evidence="2 3">
    <name type="scientific">Pseudovirgaria hyperparasitica</name>
    <dbReference type="NCBI Taxonomy" id="470096"/>
    <lineage>
        <taxon>Eukaryota</taxon>
        <taxon>Fungi</taxon>
        <taxon>Dikarya</taxon>
        <taxon>Ascomycota</taxon>
        <taxon>Pezizomycotina</taxon>
        <taxon>Dothideomycetes</taxon>
        <taxon>Dothideomycetes incertae sedis</taxon>
        <taxon>Acrospermales</taxon>
        <taxon>Acrospermaceae</taxon>
        <taxon>Pseudovirgaria</taxon>
    </lineage>
</organism>
<dbReference type="RefSeq" id="XP_033603065.1">
    <property type="nucleotide sequence ID" value="XM_033748851.1"/>
</dbReference>
<dbReference type="AlphaFoldDB" id="A0A6A6WF06"/>
<dbReference type="EMBL" id="ML996568">
    <property type="protein sequence ID" value="KAF2760614.1"/>
    <property type="molecule type" value="Genomic_DNA"/>
</dbReference>
<evidence type="ECO:0000256" key="1">
    <source>
        <dbReference type="SAM" id="MobiDB-lite"/>
    </source>
</evidence>
<sequence length="180" mass="19641">YGIQHLASSIQHPASSIQHPASSIQHPQHPTSMIMMLLLLLLPPPLLLLRPGSMLIAHSGTAFAPFLRRGRWVVLHDIAYDRVRHVCVCVCMCPSAQDTFIVTLARQFPVLCVGAGMGEDEDEDDNAASHTLLHTTSTTRAVPGKDRSLGAETPNNNRKFQLLDPAIPPLYLPPVCRVSG</sequence>
<reference evidence="2" key="1">
    <citation type="journal article" date="2020" name="Stud. Mycol.">
        <title>101 Dothideomycetes genomes: a test case for predicting lifestyles and emergence of pathogens.</title>
        <authorList>
            <person name="Haridas S."/>
            <person name="Albert R."/>
            <person name="Binder M."/>
            <person name="Bloem J."/>
            <person name="Labutti K."/>
            <person name="Salamov A."/>
            <person name="Andreopoulos B."/>
            <person name="Baker S."/>
            <person name="Barry K."/>
            <person name="Bills G."/>
            <person name="Bluhm B."/>
            <person name="Cannon C."/>
            <person name="Castanera R."/>
            <person name="Culley D."/>
            <person name="Daum C."/>
            <person name="Ezra D."/>
            <person name="Gonzalez J."/>
            <person name="Henrissat B."/>
            <person name="Kuo A."/>
            <person name="Liang C."/>
            <person name="Lipzen A."/>
            <person name="Lutzoni F."/>
            <person name="Magnuson J."/>
            <person name="Mondo S."/>
            <person name="Nolan M."/>
            <person name="Ohm R."/>
            <person name="Pangilinan J."/>
            <person name="Park H.-J."/>
            <person name="Ramirez L."/>
            <person name="Alfaro M."/>
            <person name="Sun H."/>
            <person name="Tritt A."/>
            <person name="Yoshinaga Y."/>
            <person name="Zwiers L.-H."/>
            <person name="Turgeon B."/>
            <person name="Goodwin S."/>
            <person name="Spatafora J."/>
            <person name="Crous P."/>
            <person name="Grigoriev I."/>
        </authorList>
    </citation>
    <scope>NUCLEOTIDE SEQUENCE</scope>
    <source>
        <strain evidence="2">CBS 121739</strain>
    </source>
</reference>
<evidence type="ECO:0000313" key="2">
    <source>
        <dbReference type="EMBL" id="KAF2760614.1"/>
    </source>
</evidence>